<dbReference type="Gene3D" id="1.10.101.10">
    <property type="entry name" value="PGBD-like superfamily/PGBD"/>
    <property type="match status" value="2"/>
</dbReference>
<dbReference type="SUPFAM" id="SSF50685">
    <property type="entry name" value="Barwin-like endoglucanases"/>
    <property type="match status" value="1"/>
</dbReference>
<dbReference type="RefSeq" id="WP_204468943.1">
    <property type="nucleotide sequence ID" value="NZ_JAFBCV010000020.1"/>
</dbReference>
<feature type="compositionally biased region" description="Low complexity" evidence="2">
    <location>
        <begin position="231"/>
        <end position="249"/>
    </location>
</feature>
<dbReference type="InterPro" id="IPR036365">
    <property type="entry name" value="PGBD-like_sf"/>
</dbReference>
<dbReference type="Gene3D" id="2.40.40.10">
    <property type="entry name" value="RlpA-like domain"/>
    <property type="match status" value="1"/>
</dbReference>
<accession>A0ABS2SZR8</accession>
<evidence type="ECO:0000256" key="1">
    <source>
        <dbReference type="ARBA" id="ARBA00022729"/>
    </source>
</evidence>
<dbReference type="Proteomes" id="UP001179280">
    <property type="component" value="Unassembled WGS sequence"/>
</dbReference>
<dbReference type="Pfam" id="PF06725">
    <property type="entry name" value="3D"/>
    <property type="match status" value="1"/>
</dbReference>
<evidence type="ECO:0000256" key="2">
    <source>
        <dbReference type="SAM" id="MobiDB-lite"/>
    </source>
</evidence>
<feature type="compositionally biased region" description="Low complexity" evidence="2">
    <location>
        <begin position="198"/>
        <end position="213"/>
    </location>
</feature>
<keyword evidence="6" id="KW-1185">Reference proteome</keyword>
<evidence type="ECO:0000313" key="5">
    <source>
        <dbReference type="EMBL" id="MBM7841026.1"/>
    </source>
</evidence>
<name>A0ABS2SZR8_9BACI</name>
<dbReference type="PANTHER" id="PTHR39160:SF6">
    <property type="entry name" value="CELL WALL-BINDING PROTEIN YOCH"/>
    <property type="match status" value="1"/>
</dbReference>
<dbReference type="PANTHER" id="PTHR39160">
    <property type="entry name" value="CELL WALL-BINDING PROTEIN YOCH"/>
    <property type="match status" value="1"/>
</dbReference>
<feature type="domain" description="Peptidoglycan binding-like" evidence="3">
    <location>
        <begin position="37"/>
        <end position="94"/>
    </location>
</feature>
<dbReference type="InterPro" id="IPR036908">
    <property type="entry name" value="RlpA-like_sf"/>
</dbReference>
<feature type="compositionally biased region" description="Basic and acidic residues" evidence="2">
    <location>
        <begin position="214"/>
        <end position="230"/>
    </location>
</feature>
<evidence type="ECO:0000259" key="4">
    <source>
        <dbReference type="Pfam" id="PF06725"/>
    </source>
</evidence>
<sequence>MKMQAVIFSLGFFLTVLLFLPTYVQAESFDKLHKGDTGEKVEWLQSELVERGYLAEADVTDVFDESTQTAVSEFQQNLGLHVDGVAGKQTLGAIKVLREGSEGPLVEELQKRLADLNYYSDSIDGKYGPLTKAAVLKFQTQNGLMVDGIAGPQTHKYLYYNGTVQSKQAKQTTQAPAEQKQASANQANASEKPKQSSEPKQSSDQQNQSSESKQANESKSSSETKAEDKSASSNSSSEASSSASSTESKPAGKTMQMEATAYTAYCNGCSGVTRTGIDLRANPNQKVVAVDPNVIPLGTRVYVEGYGEAIAGDTGGAIKGNKIDLYVQTKDEALTFGRQQVQVTILD</sequence>
<comment type="caution">
    <text evidence="5">The sequence shown here is derived from an EMBL/GenBank/DDBJ whole genome shotgun (WGS) entry which is preliminary data.</text>
</comment>
<gene>
    <name evidence="5" type="ORF">JOC54_004325</name>
</gene>
<evidence type="ECO:0000313" key="6">
    <source>
        <dbReference type="Proteomes" id="UP001179280"/>
    </source>
</evidence>
<feature type="region of interest" description="Disordered" evidence="2">
    <location>
        <begin position="169"/>
        <end position="254"/>
    </location>
</feature>
<dbReference type="InterPro" id="IPR036366">
    <property type="entry name" value="PGBDSf"/>
</dbReference>
<protein>
    <submittedName>
        <fullName evidence="5">3D (Asp-Asp-Asp) domain-containing protein/lysozyme family protein</fullName>
    </submittedName>
</protein>
<keyword evidence="1" id="KW-0732">Signal</keyword>
<organism evidence="5 6">
    <name type="scientific">Shouchella xiaoxiensis</name>
    <dbReference type="NCBI Taxonomy" id="766895"/>
    <lineage>
        <taxon>Bacteria</taxon>
        <taxon>Bacillati</taxon>
        <taxon>Bacillota</taxon>
        <taxon>Bacilli</taxon>
        <taxon>Bacillales</taxon>
        <taxon>Bacillaceae</taxon>
        <taxon>Shouchella</taxon>
    </lineage>
</organism>
<proteinExistence type="predicted"/>
<feature type="compositionally biased region" description="Low complexity" evidence="2">
    <location>
        <begin position="177"/>
        <end position="190"/>
    </location>
</feature>
<feature type="domain" description="3D" evidence="4">
    <location>
        <begin position="286"/>
        <end position="346"/>
    </location>
</feature>
<dbReference type="InterPro" id="IPR051933">
    <property type="entry name" value="Resuscitation_pf_RpfB"/>
</dbReference>
<reference evidence="5" key="1">
    <citation type="submission" date="2021-01" db="EMBL/GenBank/DDBJ databases">
        <title>Genomic Encyclopedia of Type Strains, Phase IV (KMG-IV): sequencing the most valuable type-strain genomes for metagenomic binning, comparative biology and taxonomic classification.</title>
        <authorList>
            <person name="Goeker M."/>
        </authorList>
    </citation>
    <scope>NUCLEOTIDE SEQUENCE</scope>
    <source>
        <strain evidence="5">DSM 21943</strain>
    </source>
</reference>
<feature type="domain" description="Peptidoglycan binding-like" evidence="3">
    <location>
        <begin position="103"/>
        <end position="156"/>
    </location>
</feature>
<evidence type="ECO:0000259" key="3">
    <source>
        <dbReference type="Pfam" id="PF01471"/>
    </source>
</evidence>
<dbReference type="SUPFAM" id="SSF47090">
    <property type="entry name" value="PGBD-like"/>
    <property type="match status" value="2"/>
</dbReference>
<dbReference type="InterPro" id="IPR010611">
    <property type="entry name" value="3D_dom"/>
</dbReference>
<dbReference type="CDD" id="cd22786">
    <property type="entry name" value="DPBB_YuiC-like"/>
    <property type="match status" value="1"/>
</dbReference>
<dbReference type="InterPro" id="IPR002477">
    <property type="entry name" value="Peptidoglycan-bd-like"/>
</dbReference>
<dbReference type="EMBL" id="JAFBCV010000020">
    <property type="protein sequence ID" value="MBM7841026.1"/>
    <property type="molecule type" value="Genomic_DNA"/>
</dbReference>
<dbReference type="Pfam" id="PF01471">
    <property type="entry name" value="PG_binding_1"/>
    <property type="match status" value="2"/>
</dbReference>